<evidence type="ECO:0000313" key="2">
    <source>
        <dbReference type="EMBL" id="MPV36038.1"/>
    </source>
</evidence>
<dbReference type="EMBL" id="WHPC01000006">
    <property type="protein sequence ID" value="MPV36038.1"/>
    <property type="molecule type" value="Genomic_DNA"/>
</dbReference>
<protein>
    <recommendedName>
        <fullName evidence="4">DUF4352 domain-containing protein</fullName>
    </recommendedName>
</protein>
<comment type="caution">
    <text evidence="2">The sequence shown here is derived from an EMBL/GenBank/DDBJ whole genome shotgun (WGS) entry which is preliminary data.</text>
</comment>
<organism evidence="2 3">
    <name type="scientific">Georgenia subflava</name>
    <dbReference type="NCBI Taxonomy" id="1622177"/>
    <lineage>
        <taxon>Bacteria</taxon>
        <taxon>Bacillati</taxon>
        <taxon>Actinomycetota</taxon>
        <taxon>Actinomycetes</taxon>
        <taxon>Micrococcales</taxon>
        <taxon>Bogoriellaceae</taxon>
        <taxon>Georgenia</taxon>
    </lineage>
</organism>
<evidence type="ECO:0008006" key="4">
    <source>
        <dbReference type="Google" id="ProtNLM"/>
    </source>
</evidence>
<name>A0A6N7EGE8_9MICO</name>
<evidence type="ECO:0000313" key="3">
    <source>
        <dbReference type="Proteomes" id="UP000437709"/>
    </source>
</evidence>
<dbReference type="AlphaFoldDB" id="A0A6N7EGE8"/>
<dbReference type="OrthoDB" id="4833084at2"/>
<reference evidence="2 3" key="1">
    <citation type="submission" date="2019-10" db="EMBL/GenBank/DDBJ databases">
        <title>Georgenia wutianyii sp. nov. and Georgenia yuyongxinii sp. nov. isolated from plateau pika (Ochotona curzoniae) in the Qinghai-Tibet plateau of China.</title>
        <authorList>
            <person name="Tian Z."/>
        </authorList>
    </citation>
    <scope>NUCLEOTIDE SEQUENCE [LARGE SCALE GENOMIC DNA]</scope>
    <source>
        <strain evidence="2 3">JCM 19765</strain>
    </source>
</reference>
<dbReference type="Proteomes" id="UP000437709">
    <property type="component" value="Unassembled WGS sequence"/>
</dbReference>
<dbReference type="Gene3D" id="2.60.40.1240">
    <property type="match status" value="1"/>
</dbReference>
<sequence length="192" mass="19712">MSRRTATGPAVRERVTVLVLAAVVLAGGLFVNHAERAWSSTRPFESTGPAGEPVPVWPGTVTVHGARAAATLDDGYGGTLTTTGAWVAVDLSVTGGDQPLRTAAFWLEDGSGRTFDATRRVAGNYPGVAQPGSPVRTEVVFEVPRDALGEVDVHVSTLAVPQLSAVAGVPVVVDGVDPGPLSTRGPELGPAR</sequence>
<accession>A0A6N7EGE8</accession>
<keyword evidence="1" id="KW-0732">Signal</keyword>
<proteinExistence type="predicted"/>
<dbReference type="InterPro" id="IPR029050">
    <property type="entry name" value="Immunoprotect_excell_Ig-like"/>
</dbReference>
<keyword evidence="3" id="KW-1185">Reference proteome</keyword>
<evidence type="ECO:0000256" key="1">
    <source>
        <dbReference type="ARBA" id="ARBA00022729"/>
    </source>
</evidence>
<gene>
    <name evidence="2" type="ORF">GB881_03075</name>
</gene>
<dbReference type="RefSeq" id="WP_152193728.1">
    <property type="nucleotide sequence ID" value="NZ_VUKD01000001.1"/>
</dbReference>